<dbReference type="Gene3D" id="3.30.70.1230">
    <property type="entry name" value="Nucleotide cyclase"/>
    <property type="match status" value="1"/>
</dbReference>
<sequence length="1468" mass="169703">MNDLSSRQLSDQLFQSTNDNNHIDMTPGISGFFSSVESNECILFSWYLKQPNRFYRKILVHYMFLQILFFSLIPIDQEFWGTDNTVNLFLTRTSYLFLANLPKYGTAEFISMVSIIWAFFYIDCISSVIIEFIFSHKRIINKFVSRISIYFTPFVQFTLFPINSAICGTFIGHGLVDGTISKLLVVFSIFTYTIAVFKSYFFIRNSHYQRSMTNTFFQVWHPYPIYYIVFIFSISSFLIFLLKEAQIIIQIPIFICSVLFFIVGILEFVFPYWTNSSVANTSKSVLFTSAICLAFHAAFFRKQLNKEIFLWAIITFLVVFSFLVFLIEETRKYIIRKRLNDKHYAKKIRSTRKIIQDLYYGMENVHKDVINCTYALDILNKFSNSFEINYFYAVFNLALDSCPVQADTICKSLNESLQYNIAKRRAFMEMQFNVGPISTQEIDKYNKKVLALHNLFMHLLHSIQIFYGIIYDELTGNLSLFSNIYKKRYNETVTNLLEFVQRYPGSPDGEFFIKLLECLLPNSPEIDIAKYWHKKYNDHIRNTLQIFPKMLPLYVCQPTLFRSYIPVFTATTAKYNIDQLDQLYENRLQANNYGNQAAGPLSHILSKWYSVLLIIVTIVFPIVIISYIFNLDKKFSVCVDDINILSLMTAHMYVHDLLSYPSINNKFFNRKNIDIESTIQSTNSLQKEIVSLSTGLIYSNQAVKDFPDLIYFFTNIIPNGYIYNSSSYKFGLMAYTLFLEEIVINDSTTTTNAQSISQNFQTADDFHKLIIFILSNLTSLQRQAIQNISVFPINIRYICLGVAVFLFVLLFFNIFMFVKNAEKNFDIFLVSLRQTSKTAITDLKKYFSCFDHLTGENSAPRMVTFPKESSISTFILVVFGSYILLVILFFVFHILITICKFSRYERCANMMIKTTDLILNLTLIEKEIHKLIYNPINIQTYEDITKNTSVYKNGIFESFWEDEKSEKLSFCWLCSNRDMLNSESSTENCTLETVVLSYLSQISTDLSFAPLYNASSINYSDLHAEQHFHTFLDDLGKMINFTADYDRYGIPTINETEIAFLVVNIVLICGISILIFIIVYLFDTRFKTILSLLKLLPEEAFSNQTVEILRNNKWKVENSHDNVSLSNNITDQIFDKFPEAIIIVDQSLNILMANENSYKFFRASDDPIGSKLFKSFTATLSEEGTMSSLQMIINKHIFSDRSLVSFHNLSGILKGAYSTFTLMILPVVDEEEQSRSKHTNVMALIFRDTTEETQARKKRDDAMQLPNKILQNLLPPQILQPLLETHKSISFSIPMAGAGACSLSTTETWGDNISTQKALSIVASLAEQTERILKKYDTLTKIKLLSYDFCMSAGIFSQGVEPYVYLLEAIRFFIEEEKLMRDASAIHSLNIRCSYSIVYGGPFTVGVTGLNRPFFDVYGPFIHELRELMKTSQFGKIHISNSAYKVIQSCPYLFVKSETDDSYFMSIE</sequence>
<accession>A0A1J4JPQ7</accession>
<feature type="transmembrane region" description="Helical" evidence="1">
    <location>
        <begin position="308"/>
        <end position="327"/>
    </location>
</feature>
<comment type="caution">
    <text evidence="2">The sequence shown here is derived from an EMBL/GenBank/DDBJ whole genome shotgun (WGS) entry which is preliminary data.</text>
</comment>
<dbReference type="EMBL" id="MLAK01000927">
    <property type="protein sequence ID" value="OHT01019.1"/>
    <property type="molecule type" value="Genomic_DNA"/>
</dbReference>
<feature type="transmembrane region" description="Helical" evidence="1">
    <location>
        <begin position="1058"/>
        <end position="1082"/>
    </location>
</feature>
<dbReference type="InterPro" id="IPR029787">
    <property type="entry name" value="Nucleotide_cyclase"/>
</dbReference>
<feature type="transmembrane region" description="Helical" evidence="1">
    <location>
        <begin position="224"/>
        <end position="242"/>
    </location>
</feature>
<feature type="transmembrane region" description="Helical" evidence="1">
    <location>
        <begin position="797"/>
        <end position="818"/>
    </location>
</feature>
<feature type="transmembrane region" description="Helical" evidence="1">
    <location>
        <begin position="285"/>
        <end position="302"/>
    </location>
</feature>
<feature type="transmembrane region" description="Helical" evidence="1">
    <location>
        <begin position="109"/>
        <end position="135"/>
    </location>
</feature>
<dbReference type="Gene3D" id="3.30.450.20">
    <property type="entry name" value="PAS domain"/>
    <property type="match status" value="1"/>
</dbReference>
<name>A0A1J4JPQ7_9EUKA</name>
<keyword evidence="3" id="KW-1185">Reference proteome</keyword>
<evidence type="ECO:0008006" key="4">
    <source>
        <dbReference type="Google" id="ProtNLM"/>
    </source>
</evidence>
<keyword evidence="1" id="KW-0812">Transmembrane</keyword>
<dbReference type="Proteomes" id="UP000179807">
    <property type="component" value="Unassembled WGS sequence"/>
</dbReference>
<dbReference type="GeneID" id="94828535"/>
<feature type="transmembrane region" description="Helical" evidence="1">
    <location>
        <begin position="248"/>
        <end position="273"/>
    </location>
</feature>
<organism evidence="2 3">
    <name type="scientific">Tritrichomonas foetus</name>
    <dbReference type="NCBI Taxonomy" id="1144522"/>
    <lineage>
        <taxon>Eukaryota</taxon>
        <taxon>Metamonada</taxon>
        <taxon>Parabasalia</taxon>
        <taxon>Tritrichomonadida</taxon>
        <taxon>Tritrichomonadidae</taxon>
        <taxon>Tritrichomonas</taxon>
    </lineage>
</organism>
<feature type="transmembrane region" description="Helical" evidence="1">
    <location>
        <begin position="183"/>
        <end position="203"/>
    </location>
</feature>
<evidence type="ECO:0000256" key="1">
    <source>
        <dbReference type="SAM" id="Phobius"/>
    </source>
</evidence>
<keyword evidence="1" id="KW-0472">Membrane</keyword>
<keyword evidence="1" id="KW-1133">Transmembrane helix</keyword>
<dbReference type="VEuPathDB" id="TrichDB:TRFO_07689"/>
<evidence type="ECO:0000313" key="3">
    <source>
        <dbReference type="Proteomes" id="UP000179807"/>
    </source>
</evidence>
<feature type="transmembrane region" description="Helical" evidence="1">
    <location>
        <begin position="147"/>
        <end position="171"/>
    </location>
</feature>
<proteinExistence type="predicted"/>
<feature type="transmembrane region" description="Helical" evidence="1">
    <location>
        <begin position="58"/>
        <end position="75"/>
    </location>
</feature>
<protein>
    <recommendedName>
        <fullName evidence="4">PAS domain-containing protein</fullName>
    </recommendedName>
</protein>
<dbReference type="RefSeq" id="XP_068354155.1">
    <property type="nucleotide sequence ID" value="XM_068493831.1"/>
</dbReference>
<feature type="transmembrane region" description="Helical" evidence="1">
    <location>
        <begin position="608"/>
        <end position="629"/>
    </location>
</feature>
<evidence type="ECO:0000313" key="2">
    <source>
        <dbReference type="EMBL" id="OHT01019.1"/>
    </source>
</evidence>
<reference evidence="2" key="1">
    <citation type="submission" date="2016-10" db="EMBL/GenBank/DDBJ databases">
        <authorList>
            <person name="Benchimol M."/>
            <person name="Almeida L.G."/>
            <person name="Vasconcelos A.T."/>
            <person name="Perreira-Neves A."/>
            <person name="Rosa I.A."/>
            <person name="Tasca T."/>
            <person name="Bogo M.R."/>
            <person name="de Souza W."/>
        </authorList>
    </citation>
    <scope>NUCLEOTIDE SEQUENCE [LARGE SCALE GENOMIC DNA]</scope>
    <source>
        <strain evidence="2">K</strain>
    </source>
</reference>
<gene>
    <name evidence="2" type="ORF">TRFO_07689</name>
</gene>
<dbReference type="SUPFAM" id="SSF55073">
    <property type="entry name" value="Nucleotide cyclase"/>
    <property type="match status" value="1"/>
</dbReference>
<feature type="transmembrane region" description="Helical" evidence="1">
    <location>
        <begin position="449"/>
        <end position="470"/>
    </location>
</feature>
<feature type="transmembrane region" description="Helical" evidence="1">
    <location>
        <begin position="871"/>
        <end position="896"/>
    </location>
</feature>